<protein>
    <submittedName>
        <fullName evidence="2">Uncharacterized protein</fullName>
    </submittedName>
</protein>
<name>A0AAN6PN00_9PEZI</name>
<dbReference type="Proteomes" id="UP001303115">
    <property type="component" value="Unassembled WGS sequence"/>
</dbReference>
<evidence type="ECO:0000313" key="3">
    <source>
        <dbReference type="Proteomes" id="UP001303115"/>
    </source>
</evidence>
<feature type="compositionally biased region" description="Polar residues" evidence="1">
    <location>
        <begin position="197"/>
        <end position="210"/>
    </location>
</feature>
<keyword evidence="3" id="KW-1185">Reference proteome</keyword>
<evidence type="ECO:0000256" key="1">
    <source>
        <dbReference type="SAM" id="MobiDB-lite"/>
    </source>
</evidence>
<comment type="caution">
    <text evidence="2">The sequence shown here is derived from an EMBL/GenBank/DDBJ whole genome shotgun (WGS) entry which is preliminary data.</text>
</comment>
<accession>A0AAN6PN00</accession>
<feature type="region of interest" description="Disordered" evidence="1">
    <location>
        <begin position="193"/>
        <end position="246"/>
    </location>
</feature>
<sequence>MFLANNAAQGNTEDAENPSYQSGSIQQEQTTFCGEEVLLFDVSDSKLLANGGDGLQGKPEVPLGALSKFGLQGVDCLDSQHQSTHSRSTSQQADFRYSTNVLPTTPNQPAFPAANPGVPPGATPANAVSMDWRRGYSFLYGNEYSPSASSASSVRVLGYMSHPQSPYGSLFPSSTAPQNAPLPGLKVNPYSRPVDGTESSPAVPTASSANVFGYAPQQDTRTPYGSGFVTPTAPQNPPQPGFEAFP</sequence>
<dbReference type="EMBL" id="MU854322">
    <property type="protein sequence ID" value="KAK4044043.1"/>
    <property type="molecule type" value="Genomic_DNA"/>
</dbReference>
<evidence type="ECO:0000313" key="2">
    <source>
        <dbReference type="EMBL" id="KAK4044043.1"/>
    </source>
</evidence>
<feature type="compositionally biased region" description="Polar residues" evidence="1">
    <location>
        <begin position="99"/>
        <end position="108"/>
    </location>
</feature>
<gene>
    <name evidence="2" type="ORF">C8A01DRAFT_31915</name>
</gene>
<organism evidence="2 3">
    <name type="scientific">Parachaetomium inaequale</name>
    <dbReference type="NCBI Taxonomy" id="2588326"/>
    <lineage>
        <taxon>Eukaryota</taxon>
        <taxon>Fungi</taxon>
        <taxon>Dikarya</taxon>
        <taxon>Ascomycota</taxon>
        <taxon>Pezizomycotina</taxon>
        <taxon>Sordariomycetes</taxon>
        <taxon>Sordariomycetidae</taxon>
        <taxon>Sordariales</taxon>
        <taxon>Chaetomiaceae</taxon>
        <taxon>Parachaetomium</taxon>
    </lineage>
</organism>
<proteinExistence type="predicted"/>
<reference evidence="3" key="1">
    <citation type="journal article" date="2023" name="Mol. Phylogenet. Evol.">
        <title>Genome-scale phylogeny and comparative genomics of the fungal order Sordariales.</title>
        <authorList>
            <person name="Hensen N."/>
            <person name="Bonometti L."/>
            <person name="Westerberg I."/>
            <person name="Brannstrom I.O."/>
            <person name="Guillou S."/>
            <person name="Cros-Aarteil S."/>
            <person name="Calhoun S."/>
            <person name="Haridas S."/>
            <person name="Kuo A."/>
            <person name="Mondo S."/>
            <person name="Pangilinan J."/>
            <person name="Riley R."/>
            <person name="LaButti K."/>
            <person name="Andreopoulos B."/>
            <person name="Lipzen A."/>
            <person name="Chen C."/>
            <person name="Yan M."/>
            <person name="Daum C."/>
            <person name="Ng V."/>
            <person name="Clum A."/>
            <person name="Steindorff A."/>
            <person name="Ohm R.A."/>
            <person name="Martin F."/>
            <person name="Silar P."/>
            <person name="Natvig D.O."/>
            <person name="Lalanne C."/>
            <person name="Gautier V."/>
            <person name="Ament-Velasquez S.L."/>
            <person name="Kruys A."/>
            <person name="Hutchinson M.I."/>
            <person name="Powell A.J."/>
            <person name="Barry K."/>
            <person name="Miller A.N."/>
            <person name="Grigoriev I.V."/>
            <person name="Debuchy R."/>
            <person name="Gladieux P."/>
            <person name="Hiltunen Thoren M."/>
            <person name="Johannesson H."/>
        </authorList>
    </citation>
    <scope>NUCLEOTIDE SEQUENCE [LARGE SCALE GENOMIC DNA]</scope>
    <source>
        <strain evidence="3">CBS 284.82</strain>
    </source>
</reference>
<dbReference type="AlphaFoldDB" id="A0AAN6PN00"/>
<feature type="region of interest" description="Disordered" evidence="1">
    <location>
        <begin position="99"/>
        <end position="119"/>
    </location>
</feature>
<feature type="region of interest" description="Disordered" evidence="1">
    <location>
        <begin position="1"/>
        <end position="27"/>
    </location>
</feature>